<dbReference type="GO" id="GO:0005886">
    <property type="term" value="C:plasma membrane"/>
    <property type="evidence" value="ECO:0007669"/>
    <property type="project" value="TreeGrafter"/>
</dbReference>
<dbReference type="Pfam" id="PF02518">
    <property type="entry name" value="HATPase_c"/>
    <property type="match status" value="1"/>
</dbReference>
<dbReference type="GO" id="GO:0004721">
    <property type="term" value="F:phosphoprotein phosphatase activity"/>
    <property type="evidence" value="ECO:0007669"/>
    <property type="project" value="TreeGrafter"/>
</dbReference>
<evidence type="ECO:0000259" key="8">
    <source>
        <dbReference type="PROSITE" id="PS50109"/>
    </source>
</evidence>
<organism evidence="9">
    <name type="scientific">uncultured Sulfurovum sp</name>
    <dbReference type="NCBI Taxonomy" id="269237"/>
    <lineage>
        <taxon>Bacteria</taxon>
        <taxon>Pseudomonadati</taxon>
        <taxon>Campylobacterota</taxon>
        <taxon>Epsilonproteobacteria</taxon>
        <taxon>Campylobacterales</taxon>
        <taxon>Sulfurovaceae</taxon>
        <taxon>Sulfurovum</taxon>
        <taxon>environmental samples</taxon>
    </lineage>
</organism>
<dbReference type="InterPro" id="IPR004358">
    <property type="entry name" value="Sig_transdc_His_kin-like_C"/>
</dbReference>
<evidence type="ECO:0000256" key="2">
    <source>
        <dbReference type="ARBA" id="ARBA00012438"/>
    </source>
</evidence>
<reference evidence="9" key="1">
    <citation type="submission" date="2020-01" db="EMBL/GenBank/DDBJ databases">
        <authorList>
            <person name="Meier V. D."/>
            <person name="Meier V D."/>
        </authorList>
    </citation>
    <scope>NUCLEOTIDE SEQUENCE</scope>
    <source>
        <strain evidence="9">HLG_WM_MAG_02</strain>
    </source>
</reference>
<feature type="transmembrane region" description="Helical" evidence="7">
    <location>
        <begin position="15"/>
        <end position="38"/>
    </location>
</feature>
<name>A0A6S6SHT0_9BACT</name>
<dbReference type="PANTHER" id="PTHR45453:SF1">
    <property type="entry name" value="PHOSPHATE REGULON SENSOR PROTEIN PHOR"/>
    <property type="match status" value="1"/>
</dbReference>
<dbReference type="GO" id="GO:0000155">
    <property type="term" value="F:phosphorelay sensor kinase activity"/>
    <property type="evidence" value="ECO:0007669"/>
    <property type="project" value="InterPro"/>
</dbReference>
<dbReference type="InterPro" id="IPR036097">
    <property type="entry name" value="HisK_dim/P_sf"/>
</dbReference>
<dbReference type="InterPro" id="IPR005467">
    <property type="entry name" value="His_kinase_dom"/>
</dbReference>
<accession>A0A6S6SHT0</accession>
<evidence type="ECO:0000256" key="6">
    <source>
        <dbReference type="ARBA" id="ARBA00023012"/>
    </source>
</evidence>
<keyword evidence="5 9" id="KW-0418">Kinase</keyword>
<evidence type="ECO:0000256" key="4">
    <source>
        <dbReference type="ARBA" id="ARBA00022679"/>
    </source>
</evidence>
<keyword evidence="4" id="KW-0808">Transferase</keyword>
<keyword evidence="3" id="KW-0597">Phosphoprotein</keyword>
<dbReference type="SMART" id="SM00387">
    <property type="entry name" value="HATPase_c"/>
    <property type="match status" value="1"/>
</dbReference>
<dbReference type="SUPFAM" id="SSF55874">
    <property type="entry name" value="ATPase domain of HSP90 chaperone/DNA topoisomerase II/histidine kinase"/>
    <property type="match status" value="1"/>
</dbReference>
<protein>
    <recommendedName>
        <fullName evidence="2">histidine kinase</fullName>
        <ecNumber evidence="2">2.7.13.3</ecNumber>
    </recommendedName>
</protein>
<keyword evidence="7" id="KW-1133">Transmembrane helix</keyword>
<keyword evidence="7" id="KW-0812">Transmembrane</keyword>
<dbReference type="InterPro" id="IPR036890">
    <property type="entry name" value="HATPase_C_sf"/>
</dbReference>
<dbReference type="EMBL" id="CACVAZ010000061">
    <property type="protein sequence ID" value="CAA6809658.1"/>
    <property type="molecule type" value="Genomic_DNA"/>
</dbReference>
<gene>
    <name evidence="9" type="ORF">HELGO_WM14623</name>
</gene>
<evidence type="ECO:0000256" key="5">
    <source>
        <dbReference type="ARBA" id="ARBA00022777"/>
    </source>
</evidence>
<proteinExistence type="predicted"/>
<keyword evidence="7" id="KW-0472">Membrane</keyword>
<sequence>MEWDIVLYHDERRALISFLLIYISSSVFMLGTIGFFYYKEKVATIDRICGVTMEHMAMQVKVHIMKKINLADLFDSSDPIKIGLYSKNKDVIKSNLTTGNINFEQINYTNHTSAFFVTRLLTPTNGIEYIIIEDANVSKEMNDLKFMILLRLLFASLFIALVGYFLARLLLKPVKENFAILSRFMKDSAHELNTPVTALMMSANYLKKNYDEEMVEHMLLSSKMISETYNSIAYLAFNDLDIEIKEEFDLSEHIYASIKYFKEIAANKNITINAELNTLLINMDKNSIRKLINNLISNAIKYSYNNKTIDISLQDNILKIKDQGMGIDKENQKKIFERYKRVSQKGSGGFGIGLDIVMGVCRANNIKILLESKVKKGSTFTLVFP</sequence>
<dbReference type="InterPro" id="IPR050351">
    <property type="entry name" value="BphY/WalK/GraS-like"/>
</dbReference>
<dbReference type="InterPro" id="IPR003661">
    <property type="entry name" value="HisK_dim/P_dom"/>
</dbReference>
<dbReference type="InterPro" id="IPR003594">
    <property type="entry name" value="HATPase_dom"/>
</dbReference>
<dbReference type="GO" id="GO:0016036">
    <property type="term" value="P:cellular response to phosphate starvation"/>
    <property type="evidence" value="ECO:0007669"/>
    <property type="project" value="TreeGrafter"/>
</dbReference>
<feature type="transmembrane region" description="Helical" evidence="7">
    <location>
        <begin position="148"/>
        <end position="167"/>
    </location>
</feature>
<dbReference type="PANTHER" id="PTHR45453">
    <property type="entry name" value="PHOSPHATE REGULON SENSOR PROTEIN PHOR"/>
    <property type="match status" value="1"/>
</dbReference>
<dbReference type="PRINTS" id="PR00344">
    <property type="entry name" value="BCTRLSENSOR"/>
</dbReference>
<dbReference type="CDD" id="cd00075">
    <property type="entry name" value="HATPase"/>
    <property type="match status" value="1"/>
</dbReference>
<evidence type="ECO:0000256" key="1">
    <source>
        <dbReference type="ARBA" id="ARBA00000085"/>
    </source>
</evidence>
<dbReference type="SMART" id="SM00388">
    <property type="entry name" value="HisKA"/>
    <property type="match status" value="1"/>
</dbReference>
<evidence type="ECO:0000256" key="7">
    <source>
        <dbReference type="SAM" id="Phobius"/>
    </source>
</evidence>
<evidence type="ECO:0000313" key="9">
    <source>
        <dbReference type="EMBL" id="CAA6809658.1"/>
    </source>
</evidence>
<dbReference type="EC" id="2.7.13.3" evidence="2"/>
<dbReference type="PROSITE" id="PS50109">
    <property type="entry name" value="HIS_KIN"/>
    <property type="match status" value="1"/>
</dbReference>
<dbReference type="SUPFAM" id="SSF47384">
    <property type="entry name" value="Homodimeric domain of signal transducing histidine kinase"/>
    <property type="match status" value="1"/>
</dbReference>
<comment type="catalytic activity">
    <reaction evidence="1">
        <text>ATP + protein L-histidine = ADP + protein N-phospho-L-histidine.</text>
        <dbReference type="EC" id="2.7.13.3"/>
    </reaction>
</comment>
<dbReference type="CDD" id="cd00082">
    <property type="entry name" value="HisKA"/>
    <property type="match status" value="1"/>
</dbReference>
<dbReference type="AlphaFoldDB" id="A0A6S6SHT0"/>
<keyword evidence="6" id="KW-0902">Two-component regulatory system</keyword>
<feature type="domain" description="Histidine kinase" evidence="8">
    <location>
        <begin position="187"/>
        <end position="385"/>
    </location>
</feature>
<dbReference type="Gene3D" id="3.30.565.10">
    <property type="entry name" value="Histidine kinase-like ATPase, C-terminal domain"/>
    <property type="match status" value="1"/>
</dbReference>
<evidence type="ECO:0000256" key="3">
    <source>
        <dbReference type="ARBA" id="ARBA00022553"/>
    </source>
</evidence>